<dbReference type="GO" id="GO:0016020">
    <property type="term" value="C:membrane"/>
    <property type="evidence" value="ECO:0007669"/>
    <property type="project" value="UniProtKB-SubCell"/>
</dbReference>
<evidence type="ECO:0000313" key="13">
    <source>
        <dbReference type="Proteomes" id="UP000801492"/>
    </source>
</evidence>
<keyword evidence="7 9" id="KW-1133">Transmembrane helix</keyword>
<feature type="domain" description="ABC transporter" evidence="10">
    <location>
        <begin position="1024"/>
        <end position="1253"/>
    </location>
</feature>
<dbReference type="SMART" id="SM00382">
    <property type="entry name" value="AAA"/>
    <property type="match status" value="2"/>
</dbReference>
<dbReference type="FunFam" id="3.40.50.300:FF:000163">
    <property type="entry name" value="Multidrug resistance-associated protein member 4"/>
    <property type="match status" value="1"/>
</dbReference>
<dbReference type="InterPro" id="IPR044746">
    <property type="entry name" value="ABCC_6TM_D1"/>
</dbReference>
<evidence type="ECO:0008006" key="14">
    <source>
        <dbReference type="Google" id="ProtNLM"/>
    </source>
</evidence>
<keyword evidence="5" id="KW-0547">Nucleotide-binding</keyword>
<evidence type="ECO:0000313" key="12">
    <source>
        <dbReference type="EMBL" id="KAF2881310.1"/>
    </source>
</evidence>
<dbReference type="PROSITE" id="PS50929">
    <property type="entry name" value="ABC_TM1F"/>
    <property type="match status" value="2"/>
</dbReference>
<comment type="subcellular location">
    <subcellularLocation>
        <location evidence="1">Membrane</location>
        <topology evidence="1">Multi-pass membrane protein</topology>
    </subcellularLocation>
</comment>
<dbReference type="Pfam" id="PF00664">
    <property type="entry name" value="ABC_membrane"/>
    <property type="match status" value="2"/>
</dbReference>
<dbReference type="CDD" id="cd03244">
    <property type="entry name" value="ABCC_MRP_domain2"/>
    <property type="match status" value="1"/>
</dbReference>
<dbReference type="FunFam" id="3.40.50.300:FF:000973">
    <property type="entry name" value="Multidrug resistance-associated protein 4"/>
    <property type="match status" value="1"/>
</dbReference>
<feature type="transmembrane region" description="Helical" evidence="9">
    <location>
        <begin position="832"/>
        <end position="864"/>
    </location>
</feature>
<name>A0A8K0FWF7_IGNLU</name>
<sequence length="1257" mass="142133">MDSSKEQDRKVNPSETANVFSKILFAFTCPTFRKGWNKDLDEDDIYKVVQSCSSTPLGNRLEKEWDKQKRKRNSTIAVPIMRMFGLQFFILGMALLFINTSFIVAKPLMIGRIVSYFSSNPDITRETAVYYTLALIACIFANITFLHNYMFAIQSLSFKMKIACCTLIYRKLLRLSSLAVSKTVSGKAVTLMTKDVLSFDLAIHFAHQMWIGTIQTIIVTFVMYKQIGVSALTGISILIFLIPVQVYLGHKTSIYRLKTAARTDQRVRITQEILTAMRIIKMYTWELFFGKSVNKLRQKELCNLRILFYIKAFGISIGQLSSRLAFYICVMAYVALGNHITAEKAFVVTGCFAALRSVLTVFMPLGISQMAELKAALERITDFLQLEEVPESPTVNYIEEKQPKIHIENAIVKSDKGIDILENITLEIKPGLTILTGPVGAGKSTLFKLMLSDIKRDQGTVDICGKLSYASQEPWLFPGTVKQNIIFGEWFDEKRYETIIKVCALKKDFDAFPHGDKTCLTDKGLNLSRGQKARINLARAIYKVADIYLLDDCLSAVDTHVGKHIFYECIKGFLKDNICILVTHHGQFLREADNVVLLDKGVLKFQGNYAILKQENNEELSTINNYENTEEGYVEAEEIEDKIANNIDNTNETSKLLLNKVPTKKHIYEEAKEEGAVKKEVYYKYFTAGGGLKMLILLVVLSIIAQVTASWSDYFVSFWVDMEQKLSGFRYNQTTNSTEYKELEESHDSVMKQYSFVILAATIFTLLKGFAFFTFATIASRNIHNLVLEKILNATMIFFDTHLSGNILNRFSRDLGILDEQMPYTIHEVTKIILTLLATLLVVSSVNLFFLIPSAIFILILFIARRLYIPTGRSIRRLEGATRSPVIGHLSATLEGLTTIRANQAQKILKKEFDRHQDLYNSVSYMQLATTRAFGFYLDTLSSFYITVITLTFLFVKTETLAGQVGLAITQSFSLTGLLQWGVRQWAELENQMTSTERVLEYSKIESEEKSGDSLNNWPDNGKIVYTDVSLRYNSTSERVLKGIDFTILPKQKIGVVGRTGAGKTSIISTLFRMYEYRGTICIDDVDINSVTVELLRSKISIIPQDPVLFSGTVRSNLDPNNEYTDKELWDALEEVEMKKLVGSLNSSISEGGANFSIGQRQLLCLARAIIRNNIILILDEATANVDPQTDSLIQRTIKRKFFDCTVITIAHRLHTIMDSDSVLVMDSGVAAEYDHPKVLLEKKGLFYNMVKEAGLL</sequence>
<evidence type="ECO:0000259" key="11">
    <source>
        <dbReference type="PROSITE" id="PS50929"/>
    </source>
</evidence>
<dbReference type="GO" id="GO:0140359">
    <property type="term" value="F:ABC-type transporter activity"/>
    <property type="evidence" value="ECO:0007669"/>
    <property type="project" value="InterPro"/>
</dbReference>
<feature type="domain" description="ABC transmembrane type-1" evidence="11">
    <location>
        <begin position="90"/>
        <end position="371"/>
    </location>
</feature>
<feature type="transmembrane region" description="Helical" evidence="9">
    <location>
        <begin position="754"/>
        <end position="779"/>
    </location>
</feature>
<dbReference type="OrthoDB" id="6500128at2759"/>
<dbReference type="PANTHER" id="PTHR24223:SF448">
    <property type="entry name" value="FI20146P1-RELATED"/>
    <property type="match status" value="1"/>
</dbReference>
<feature type="transmembrane region" description="Helical" evidence="9">
    <location>
        <begin position="694"/>
        <end position="712"/>
    </location>
</feature>
<feature type="transmembrane region" description="Helical" evidence="9">
    <location>
        <begin position="306"/>
        <end position="333"/>
    </location>
</feature>
<keyword evidence="8 9" id="KW-0472">Membrane</keyword>
<evidence type="ECO:0000256" key="1">
    <source>
        <dbReference type="ARBA" id="ARBA00004141"/>
    </source>
</evidence>
<feature type="transmembrane region" description="Helical" evidence="9">
    <location>
        <begin position="201"/>
        <end position="223"/>
    </location>
</feature>
<evidence type="ECO:0000256" key="6">
    <source>
        <dbReference type="ARBA" id="ARBA00022840"/>
    </source>
</evidence>
<dbReference type="Proteomes" id="UP000801492">
    <property type="component" value="Unassembled WGS sequence"/>
</dbReference>
<dbReference type="Gene3D" id="1.20.1560.10">
    <property type="entry name" value="ABC transporter type 1, transmembrane domain"/>
    <property type="match status" value="2"/>
</dbReference>
<keyword evidence="13" id="KW-1185">Reference proteome</keyword>
<dbReference type="GO" id="GO:0005524">
    <property type="term" value="F:ATP binding"/>
    <property type="evidence" value="ECO:0007669"/>
    <property type="project" value="UniProtKB-KW"/>
</dbReference>
<feature type="transmembrane region" description="Helical" evidence="9">
    <location>
        <begin position="229"/>
        <end position="248"/>
    </location>
</feature>
<dbReference type="EMBL" id="VTPC01090773">
    <property type="protein sequence ID" value="KAF2881310.1"/>
    <property type="molecule type" value="Genomic_DNA"/>
</dbReference>
<keyword evidence="4" id="KW-0677">Repeat</keyword>
<dbReference type="InterPro" id="IPR036640">
    <property type="entry name" value="ABC1_TM_sf"/>
</dbReference>
<evidence type="ECO:0000256" key="4">
    <source>
        <dbReference type="ARBA" id="ARBA00022737"/>
    </source>
</evidence>
<dbReference type="InterPro" id="IPR003439">
    <property type="entry name" value="ABC_transporter-like_ATP-bd"/>
</dbReference>
<dbReference type="InterPro" id="IPR003593">
    <property type="entry name" value="AAA+_ATPase"/>
</dbReference>
<dbReference type="InterPro" id="IPR044726">
    <property type="entry name" value="ABCC_6TM_D2"/>
</dbReference>
<dbReference type="Gene3D" id="3.40.50.300">
    <property type="entry name" value="P-loop containing nucleotide triphosphate hydrolases"/>
    <property type="match status" value="2"/>
</dbReference>
<dbReference type="PANTHER" id="PTHR24223">
    <property type="entry name" value="ATP-BINDING CASSETTE SUB-FAMILY C"/>
    <property type="match status" value="1"/>
</dbReference>
<evidence type="ECO:0000256" key="8">
    <source>
        <dbReference type="ARBA" id="ARBA00023136"/>
    </source>
</evidence>
<evidence type="ECO:0000256" key="2">
    <source>
        <dbReference type="ARBA" id="ARBA00022448"/>
    </source>
</evidence>
<keyword evidence="6" id="KW-0067">ATP-binding</keyword>
<feature type="transmembrane region" description="Helical" evidence="9">
    <location>
        <begin position="128"/>
        <end position="151"/>
    </location>
</feature>
<evidence type="ECO:0000256" key="5">
    <source>
        <dbReference type="ARBA" id="ARBA00022741"/>
    </source>
</evidence>
<gene>
    <name evidence="12" type="ORF">ILUMI_24866</name>
</gene>
<dbReference type="CDD" id="cd03250">
    <property type="entry name" value="ABCC_MRP_domain1"/>
    <property type="match status" value="1"/>
</dbReference>
<dbReference type="Pfam" id="PF00005">
    <property type="entry name" value="ABC_tran"/>
    <property type="match status" value="2"/>
</dbReference>
<evidence type="ECO:0000256" key="9">
    <source>
        <dbReference type="SAM" id="Phobius"/>
    </source>
</evidence>
<comment type="caution">
    <text evidence="12">The sequence shown here is derived from an EMBL/GenBank/DDBJ whole genome shotgun (WGS) entry which is preliminary data.</text>
</comment>
<feature type="domain" description="ABC transmembrane type-1" evidence="11">
    <location>
        <begin position="696"/>
        <end position="991"/>
    </location>
</feature>
<evidence type="ECO:0000256" key="3">
    <source>
        <dbReference type="ARBA" id="ARBA00022692"/>
    </source>
</evidence>
<dbReference type="SUPFAM" id="SSF52540">
    <property type="entry name" value="P-loop containing nucleoside triphosphate hydrolases"/>
    <property type="match status" value="2"/>
</dbReference>
<protein>
    <recommendedName>
        <fullName evidence="14">Multidrug resistance-associated protein lethal(2)03659</fullName>
    </recommendedName>
</protein>
<dbReference type="SUPFAM" id="SSF90123">
    <property type="entry name" value="ABC transporter transmembrane region"/>
    <property type="match status" value="2"/>
</dbReference>
<keyword evidence="3 9" id="KW-0812">Transmembrane</keyword>
<dbReference type="InterPro" id="IPR011527">
    <property type="entry name" value="ABC1_TM_dom"/>
</dbReference>
<reference evidence="12" key="1">
    <citation type="submission" date="2019-08" db="EMBL/GenBank/DDBJ databases">
        <title>The genome of the North American firefly Photinus pyralis.</title>
        <authorList>
            <consortium name="Photinus pyralis genome working group"/>
            <person name="Fallon T.R."/>
            <person name="Sander Lower S.E."/>
            <person name="Weng J.-K."/>
        </authorList>
    </citation>
    <scope>NUCLEOTIDE SEQUENCE</scope>
    <source>
        <strain evidence="12">TRF0915ILg1</strain>
        <tissue evidence="12">Whole body</tissue>
    </source>
</reference>
<dbReference type="AlphaFoldDB" id="A0A8K0FWF7"/>
<feature type="transmembrane region" description="Helical" evidence="9">
    <location>
        <begin position="791"/>
        <end position="812"/>
    </location>
</feature>
<dbReference type="PROSITE" id="PS50893">
    <property type="entry name" value="ABC_TRANSPORTER_2"/>
    <property type="match status" value="2"/>
</dbReference>
<proteinExistence type="predicted"/>
<accession>A0A8K0FWF7</accession>
<feature type="transmembrane region" description="Helical" evidence="9">
    <location>
        <begin position="934"/>
        <end position="955"/>
    </location>
</feature>
<feature type="transmembrane region" description="Helical" evidence="9">
    <location>
        <begin position="345"/>
        <end position="367"/>
    </location>
</feature>
<dbReference type="InterPro" id="IPR050173">
    <property type="entry name" value="ABC_transporter_C-like"/>
</dbReference>
<feature type="domain" description="ABC transporter" evidence="10">
    <location>
        <begin position="405"/>
        <end position="625"/>
    </location>
</feature>
<dbReference type="CDD" id="cd18580">
    <property type="entry name" value="ABC_6TM_ABCC_D2"/>
    <property type="match status" value="1"/>
</dbReference>
<dbReference type="InterPro" id="IPR027417">
    <property type="entry name" value="P-loop_NTPase"/>
</dbReference>
<dbReference type="FunFam" id="1.20.1560.10:FF:000026">
    <property type="entry name" value="Multidrug resistance-associated protein lethal(2)03659"/>
    <property type="match status" value="1"/>
</dbReference>
<dbReference type="GO" id="GO:0016887">
    <property type="term" value="F:ATP hydrolysis activity"/>
    <property type="evidence" value="ECO:0007669"/>
    <property type="project" value="InterPro"/>
</dbReference>
<organism evidence="12 13">
    <name type="scientific">Ignelater luminosus</name>
    <name type="common">Cucubano</name>
    <name type="synonym">Pyrophorus luminosus</name>
    <dbReference type="NCBI Taxonomy" id="2038154"/>
    <lineage>
        <taxon>Eukaryota</taxon>
        <taxon>Metazoa</taxon>
        <taxon>Ecdysozoa</taxon>
        <taxon>Arthropoda</taxon>
        <taxon>Hexapoda</taxon>
        <taxon>Insecta</taxon>
        <taxon>Pterygota</taxon>
        <taxon>Neoptera</taxon>
        <taxon>Endopterygota</taxon>
        <taxon>Coleoptera</taxon>
        <taxon>Polyphaga</taxon>
        <taxon>Elateriformia</taxon>
        <taxon>Elateroidea</taxon>
        <taxon>Elateridae</taxon>
        <taxon>Agrypninae</taxon>
        <taxon>Pyrophorini</taxon>
        <taxon>Ignelater</taxon>
    </lineage>
</organism>
<evidence type="ECO:0000256" key="7">
    <source>
        <dbReference type="ARBA" id="ARBA00022989"/>
    </source>
</evidence>
<dbReference type="CDD" id="cd18579">
    <property type="entry name" value="ABC_6TM_ABCC_D1"/>
    <property type="match status" value="1"/>
</dbReference>
<dbReference type="FunFam" id="1.20.1560.10:FF:000014">
    <property type="entry name" value="Multidrug resistance-associated protein member 4"/>
    <property type="match status" value="1"/>
</dbReference>
<evidence type="ECO:0000259" key="10">
    <source>
        <dbReference type="PROSITE" id="PS50893"/>
    </source>
</evidence>
<keyword evidence="2" id="KW-0813">Transport</keyword>